<dbReference type="Gene3D" id="3.30.530.20">
    <property type="match status" value="1"/>
</dbReference>
<dbReference type="CDD" id="cd07814">
    <property type="entry name" value="SRPBCC_CalC_Aha1-like"/>
    <property type="match status" value="1"/>
</dbReference>
<evidence type="ECO:0000313" key="4">
    <source>
        <dbReference type="Proteomes" id="UP000612899"/>
    </source>
</evidence>
<keyword evidence="4" id="KW-1185">Reference proteome</keyword>
<dbReference type="EMBL" id="BONY01000028">
    <property type="protein sequence ID" value="GIH06529.1"/>
    <property type="molecule type" value="Genomic_DNA"/>
</dbReference>
<reference evidence="3" key="1">
    <citation type="submission" date="2021-01" db="EMBL/GenBank/DDBJ databases">
        <title>Whole genome shotgun sequence of Rhizocola hellebori NBRC 109834.</title>
        <authorList>
            <person name="Komaki H."/>
            <person name="Tamura T."/>
        </authorList>
    </citation>
    <scope>NUCLEOTIDE SEQUENCE</scope>
    <source>
        <strain evidence="3">NBRC 109834</strain>
    </source>
</reference>
<proteinExistence type="inferred from homology"/>
<gene>
    <name evidence="3" type="ORF">Rhe02_45960</name>
</gene>
<evidence type="ECO:0000313" key="3">
    <source>
        <dbReference type="EMBL" id="GIH06529.1"/>
    </source>
</evidence>
<dbReference type="AlphaFoldDB" id="A0A8J3QAQ6"/>
<dbReference type="Pfam" id="PF08327">
    <property type="entry name" value="AHSA1"/>
    <property type="match status" value="1"/>
</dbReference>
<dbReference type="InterPro" id="IPR023393">
    <property type="entry name" value="START-like_dom_sf"/>
</dbReference>
<evidence type="ECO:0000259" key="2">
    <source>
        <dbReference type="Pfam" id="PF08327"/>
    </source>
</evidence>
<dbReference type="Proteomes" id="UP000612899">
    <property type="component" value="Unassembled WGS sequence"/>
</dbReference>
<protein>
    <recommendedName>
        <fullName evidence="2">Activator of Hsp90 ATPase homologue 1/2-like C-terminal domain-containing protein</fullName>
    </recommendedName>
</protein>
<dbReference type="InterPro" id="IPR013538">
    <property type="entry name" value="ASHA1/2-like_C"/>
</dbReference>
<comment type="similarity">
    <text evidence="1">Belongs to the AHA1 family.</text>
</comment>
<feature type="domain" description="Activator of Hsp90 ATPase homologue 1/2-like C-terminal" evidence="2">
    <location>
        <begin position="14"/>
        <end position="141"/>
    </location>
</feature>
<accession>A0A8J3QAQ6</accession>
<evidence type="ECO:0000256" key="1">
    <source>
        <dbReference type="ARBA" id="ARBA00006817"/>
    </source>
</evidence>
<sequence>MAQTFTATSSLIIKAEPSAVWAALSDPETVSKAFFGAKVDTDWQPGSPITFSGQWQGKSFEDKGEVLENTPAQTLRFTHFSPLTGQPDVPENYHTVTFKLAPESGGTRVTIVQTNAASEQERQHSEENWAQVLSALREAVER</sequence>
<organism evidence="3 4">
    <name type="scientific">Rhizocola hellebori</name>
    <dbReference type="NCBI Taxonomy" id="1392758"/>
    <lineage>
        <taxon>Bacteria</taxon>
        <taxon>Bacillati</taxon>
        <taxon>Actinomycetota</taxon>
        <taxon>Actinomycetes</taxon>
        <taxon>Micromonosporales</taxon>
        <taxon>Micromonosporaceae</taxon>
        <taxon>Rhizocola</taxon>
    </lineage>
</organism>
<dbReference type="SUPFAM" id="SSF55961">
    <property type="entry name" value="Bet v1-like"/>
    <property type="match status" value="1"/>
</dbReference>
<comment type="caution">
    <text evidence="3">The sequence shown here is derived from an EMBL/GenBank/DDBJ whole genome shotgun (WGS) entry which is preliminary data.</text>
</comment>
<name>A0A8J3QAQ6_9ACTN</name>
<dbReference type="RefSeq" id="WP_203910344.1">
    <property type="nucleotide sequence ID" value="NZ_BONY01000028.1"/>
</dbReference>